<comment type="PTM">
    <text evidence="8">Binds 2 heme c groups covalently per subunit.</text>
</comment>
<evidence type="ECO:0000313" key="12">
    <source>
        <dbReference type="EMBL" id="VFJ91444.1"/>
    </source>
</evidence>
<accession>A0A450U993</accession>
<feature type="binding site" description="axial binding residue" evidence="9">
    <location>
        <position position="183"/>
    </location>
    <ligand>
        <name>heme c</name>
        <dbReference type="ChEBI" id="CHEBI:61717"/>
        <label>2</label>
    </ligand>
    <ligandPart>
        <name>Fe</name>
        <dbReference type="ChEBI" id="CHEBI:18248"/>
    </ligandPart>
</feature>
<keyword evidence="5" id="KW-0574">Periplasm</keyword>
<dbReference type="GO" id="GO:0020037">
    <property type="term" value="F:heme binding"/>
    <property type="evidence" value="ECO:0007669"/>
    <property type="project" value="InterPro"/>
</dbReference>
<evidence type="ECO:0000256" key="4">
    <source>
        <dbReference type="ARBA" id="ARBA00022723"/>
    </source>
</evidence>
<dbReference type="PROSITE" id="PS51007">
    <property type="entry name" value="CYTC"/>
    <property type="match status" value="2"/>
</dbReference>
<reference evidence="11" key="1">
    <citation type="submission" date="2019-02" db="EMBL/GenBank/DDBJ databases">
        <authorList>
            <person name="Gruber-Vodicka R. H."/>
            <person name="Seah K. B. B."/>
        </authorList>
    </citation>
    <scope>NUCLEOTIDE SEQUENCE</scope>
    <source>
        <strain evidence="12">BECK_M6</strain>
        <strain evidence="11">BECK_M7</strain>
    </source>
</reference>
<proteinExistence type="predicted"/>
<evidence type="ECO:0000256" key="3">
    <source>
        <dbReference type="ARBA" id="ARBA00022617"/>
    </source>
</evidence>
<dbReference type="GO" id="GO:0005506">
    <property type="term" value="F:iron ion binding"/>
    <property type="evidence" value="ECO:0007669"/>
    <property type="project" value="InterPro"/>
</dbReference>
<dbReference type="PANTHER" id="PTHR33751">
    <property type="entry name" value="CBB3-TYPE CYTOCHROME C OXIDASE SUBUNIT FIXP"/>
    <property type="match status" value="1"/>
</dbReference>
<organism evidence="11">
    <name type="scientific">Candidatus Kentrum sp. LFY</name>
    <dbReference type="NCBI Taxonomy" id="2126342"/>
    <lineage>
        <taxon>Bacteria</taxon>
        <taxon>Pseudomonadati</taxon>
        <taxon>Pseudomonadota</taxon>
        <taxon>Gammaproteobacteria</taxon>
        <taxon>Candidatus Kentrum</taxon>
    </lineage>
</organism>
<keyword evidence="6" id="KW-0249">Electron transport</keyword>
<dbReference type="InterPro" id="IPR036909">
    <property type="entry name" value="Cyt_c-like_dom_sf"/>
</dbReference>
<sequence length="253" mass="26932">MRYTLPLILAVLGQFSGIRLNVRVDLAPNVPVTNMQGSQMKNLLLTSLLGLSIATSVSAAESTAVSDGDVEAGKTKSAVCAGCHGTDGNSPNPTFPRLSGQHASYLMKQIADFKAGTDRSNPVMQPFAMGQSTENMKDIAAYFAAQEKTPQYAEGNSEKLALGKKVYQGGNHKTKLPACMSCHGPGGDGNELAMFPALAGQHAAYTKAQLEAFRSGTRKNDAKSMMRTIASRMTDREIDAVSQYIAGLYSDFP</sequence>
<feature type="binding site" description="covalent" evidence="8">
    <location>
        <position position="182"/>
    </location>
    <ligand>
        <name>heme c</name>
        <dbReference type="ChEBI" id="CHEBI:61717"/>
        <label>2</label>
    </ligand>
</feature>
<dbReference type="PANTHER" id="PTHR33751:SF9">
    <property type="entry name" value="CYTOCHROME C4"/>
    <property type="match status" value="1"/>
</dbReference>
<feature type="binding site" description="axial binding residue" evidence="9">
    <location>
        <position position="124"/>
    </location>
    <ligand>
        <name>heme c</name>
        <dbReference type="ChEBI" id="CHEBI:61717"/>
        <label>1</label>
    </ligand>
    <ligandPart>
        <name>Fe</name>
        <dbReference type="ChEBI" id="CHEBI:18248"/>
    </ligandPart>
</feature>
<evidence type="ECO:0000259" key="10">
    <source>
        <dbReference type="PROSITE" id="PS51007"/>
    </source>
</evidence>
<feature type="binding site" description="axial binding residue" evidence="9">
    <location>
        <position position="84"/>
    </location>
    <ligand>
        <name>heme c</name>
        <dbReference type="ChEBI" id="CHEBI:61717"/>
        <label>1</label>
    </ligand>
    <ligandPart>
        <name>Fe</name>
        <dbReference type="ChEBI" id="CHEBI:18248"/>
    </ligandPart>
</feature>
<evidence type="ECO:0000256" key="5">
    <source>
        <dbReference type="ARBA" id="ARBA00022764"/>
    </source>
</evidence>
<dbReference type="GO" id="GO:0009055">
    <property type="term" value="F:electron transfer activity"/>
    <property type="evidence" value="ECO:0007669"/>
    <property type="project" value="InterPro"/>
</dbReference>
<evidence type="ECO:0000256" key="9">
    <source>
        <dbReference type="PIRSR" id="PIRSR000005-2"/>
    </source>
</evidence>
<feature type="binding site" description="covalent" evidence="8">
    <location>
        <position position="80"/>
    </location>
    <ligand>
        <name>heme c</name>
        <dbReference type="ChEBI" id="CHEBI:61717"/>
        <label>1</label>
    </ligand>
</feature>
<name>A0A450U993_9GAMM</name>
<dbReference type="Pfam" id="PF00034">
    <property type="entry name" value="Cytochrom_C"/>
    <property type="match status" value="2"/>
</dbReference>
<dbReference type="Gene3D" id="1.10.760.10">
    <property type="entry name" value="Cytochrome c-like domain"/>
    <property type="match status" value="2"/>
</dbReference>
<keyword evidence="3 8" id="KW-0349">Heme</keyword>
<dbReference type="EMBL" id="CAADFH010000016">
    <property type="protein sequence ID" value="VFJ91444.1"/>
    <property type="molecule type" value="Genomic_DNA"/>
</dbReference>
<evidence type="ECO:0000256" key="1">
    <source>
        <dbReference type="ARBA" id="ARBA00004418"/>
    </source>
</evidence>
<evidence type="ECO:0000256" key="7">
    <source>
        <dbReference type="ARBA" id="ARBA00023004"/>
    </source>
</evidence>
<protein>
    <submittedName>
        <fullName evidence="11">Cytochrome c553</fullName>
    </submittedName>
</protein>
<evidence type="ECO:0000256" key="8">
    <source>
        <dbReference type="PIRSR" id="PIRSR000005-1"/>
    </source>
</evidence>
<feature type="binding site" description="covalent" evidence="8">
    <location>
        <position position="83"/>
    </location>
    <ligand>
        <name>heme c</name>
        <dbReference type="ChEBI" id="CHEBI:61717"/>
        <label>1</label>
    </ligand>
</feature>
<keyword evidence="4 9" id="KW-0479">Metal-binding</keyword>
<dbReference type="GO" id="GO:0042597">
    <property type="term" value="C:periplasmic space"/>
    <property type="evidence" value="ECO:0007669"/>
    <property type="project" value="UniProtKB-SubCell"/>
</dbReference>
<feature type="binding site" description="axial binding residue" evidence="9">
    <location>
        <position position="226"/>
    </location>
    <ligand>
        <name>heme c</name>
        <dbReference type="ChEBI" id="CHEBI:61717"/>
        <label>2</label>
    </ligand>
    <ligandPart>
        <name>Fe</name>
        <dbReference type="ChEBI" id="CHEBI:18248"/>
    </ligandPart>
</feature>
<dbReference type="PIRSF" id="PIRSF000005">
    <property type="entry name" value="Cytochrome_c4"/>
    <property type="match status" value="1"/>
</dbReference>
<feature type="binding site" description="covalent" evidence="8">
    <location>
        <position position="179"/>
    </location>
    <ligand>
        <name>heme c</name>
        <dbReference type="ChEBI" id="CHEBI:61717"/>
        <label>2</label>
    </ligand>
</feature>
<dbReference type="InterPro" id="IPR024167">
    <property type="entry name" value="Cytochrome_c4-like"/>
</dbReference>
<dbReference type="InterPro" id="IPR009056">
    <property type="entry name" value="Cyt_c-like_dom"/>
</dbReference>
<evidence type="ECO:0000256" key="6">
    <source>
        <dbReference type="ARBA" id="ARBA00022982"/>
    </source>
</evidence>
<keyword evidence="7 9" id="KW-0408">Iron</keyword>
<gene>
    <name evidence="12" type="ORF">BECKLFY1418A_GA0070994_10169</name>
    <name evidence="11" type="ORF">BECKLFY1418B_GA0070995_101048</name>
</gene>
<dbReference type="EMBL" id="CAADFF010000010">
    <property type="protein sequence ID" value="VFJ88516.1"/>
    <property type="molecule type" value="Genomic_DNA"/>
</dbReference>
<feature type="domain" description="Cytochrome c" evidence="10">
    <location>
        <begin position="68"/>
        <end position="147"/>
    </location>
</feature>
<evidence type="ECO:0000313" key="11">
    <source>
        <dbReference type="EMBL" id="VFJ88516.1"/>
    </source>
</evidence>
<keyword evidence="2" id="KW-0813">Transport</keyword>
<dbReference type="InterPro" id="IPR050597">
    <property type="entry name" value="Cytochrome_c_Oxidase_Subunit"/>
</dbReference>
<comment type="subcellular location">
    <subcellularLocation>
        <location evidence="1">Periplasm</location>
    </subcellularLocation>
</comment>
<dbReference type="SUPFAM" id="SSF46626">
    <property type="entry name" value="Cytochrome c"/>
    <property type="match status" value="2"/>
</dbReference>
<dbReference type="AlphaFoldDB" id="A0A450U993"/>
<feature type="domain" description="Cytochrome c" evidence="10">
    <location>
        <begin position="158"/>
        <end position="249"/>
    </location>
</feature>
<evidence type="ECO:0000256" key="2">
    <source>
        <dbReference type="ARBA" id="ARBA00022448"/>
    </source>
</evidence>